<dbReference type="PANTHER" id="PTHR46403:SF1">
    <property type="entry name" value="TP53-REGULATED INHIBITOR OF APOPTOSIS 1"/>
    <property type="match status" value="1"/>
</dbReference>
<dbReference type="Proteomes" id="UP000712281">
    <property type="component" value="Unassembled WGS sequence"/>
</dbReference>
<evidence type="ECO:0000256" key="1">
    <source>
        <dbReference type="ARBA" id="ARBA00006196"/>
    </source>
</evidence>
<dbReference type="GO" id="GO:0005829">
    <property type="term" value="C:cytosol"/>
    <property type="evidence" value="ECO:0007669"/>
    <property type="project" value="TreeGrafter"/>
</dbReference>
<keyword evidence="2" id="KW-1015">Disulfide bond</keyword>
<evidence type="ECO:0000313" key="3">
    <source>
        <dbReference type="EMBL" id="KAF2541607.1"/>
    </source>
</evidence>
<dbReference type="GO" id="GO:1990050">
    <property type="term" value="F:phosphatidic acid transfer activity"/>
    <property type="evidence" value="ECO:0007669"/>
    <property type="project" value="TreeGrafter"/>
</dbReference>
<proteinExistence type="inferred from homology"/>
<accession>A0A8S9GAL1</accession>
<name>A0A8S9GAL1_BRACR</name>
<evidence type="ECO:0000313" key="4">
    <source>
        <dbReference type="Proteomes" id="UP000712281"/>
    </source>
</evidence>
<dbReference type="InterPro" id="IPR036811">
    <property type="entry name" value="Ubol_cytC_Rdtase_hinge_dom_sf"/>
</dbReference>
<dbReference type="PANTHER" id="PTHR46403">
    <property type="entry name" value="TP53-REGULATED INHIBITOR OF APOPTOSIS 1"/>
    <property type="match status" value="1"/>
</dbReference>
<comment type="caution">
    <text evidence="3">The sequence shown here is derived from an EMBL/GenBank/DDBJ whole genome shotgun (WGS) entry which is preliminary data.</text>
</comment>
<dbReference type="SUPFAM" id="SSF81531">
    <property type="entry name" value="Non-heme 11 kDa protein of cytochrome bc1 complex (Ubiquinol-cytochrome c reductase)"/>
    <property type="match status" value="1"/>
</dbReference>
<dbReference type="EMBL" id="QGKW02002005">
    <property type="protein sequence ID" value="KAF2541607.1"/>
    <property type="molecule type" value="Genomic_DNA"/>
</dbReference>
<dbReference type="InterPro" id="IPR007918">
    <property type="entry name" value="MDM35_apoptosis"/>
</dbReference>
<dbReference type="Pfam" id="PF05254">
    <property type="entry name" value="UPF0203"/>
    <property type="match status" value="1"/>
</dbReference>
<protein>
    <submittedName>
        <fullName evidence="3">Uncharacterized protein</fullName>
    </submittedName>
</protein>
<comment type="similarity">
    <text evidence="1">Belongs to the TRIAP1/MDM35 family.</text>
</comment>
<dbReference type="GO" id="GO:0005634">
    <property type="term" value="C:nucleus"/>
    <property type="evidence" value="ECO:0007669"/>
    <property type="project" value="TreeGrafter"/>
</dbReference>
<gene>
    <name evidence="3" type="ORF">F2Q68_00028966</name>
</gene>
<reference evidence="3" key="1">
    <citation type="submission" date="2019-12" db="EMBL/GenBank/DDBJ databases">
        <title>Genome sequencing and annotation of Brassica cretica.</title>
        <authorList>
            <person name="Studholme D.J."/>
            <person name="Sarris P.F."/>
        </authorList>
    </citation>
    <scope>NUCLEOTIDE SEQUENCE</scope>
    <source>
        <strain evidence="3">PFS-001/15</strain>
        <tissue evidence="3">Leaf</tissue>
    </source>
</reference>
<evidence type="ECO:0000256" key="2">
    <source>
        <dbReference type="ARBA" id="ARBA00023157"/>
    </source>
</evidence>
<sequence length="93" mass="10694">MESEIILLNMGLLKKKDSTSASSSTSPCADLRNAYHNCFNKWYSEKFVKGQCDKEECVAEWDRYRHCLSENLDGKLLTRMLEVDAELNPTKQS</sequence>
<dbReference type="AlphaFoldDB" id="A0A8S9GAL1"/>
<dbReference type="PROSITE" id="PS51808">
    <property type="entry name" value="CHCH"/>
    <property type="match status" value="1"/>
</dbReference>
<organism evidence="3 4">
    <name type="scientific">Brassica cretica</name>
    <name type="common">Mustard</name>
    <dbReference type="NCBI Taxonomy" id="69181"/>
    <lineage>
        <taxon>Eukaryota</taxon>
        <taxon>Viridiplantae</taxon>
        <taxon>Streptophyta</taxon>
        <taxon>Embryophyta</taxon>
        <taxon>Tracheophyta</taxon>
        <taxon>Spermatophyta</taxon>
        <taxon>Magnoliopsida</taxon>
        <taxon>eudicotyledons</taxon>
        <taxon>Gunneridae</taxon>
        <taxon>Pentapetalae</taxon>
        <taxon>rosids</taxon>
        <taxon>malvids</taxon>
        <taxon>Brassicales</taxon>
        <taxon>Brassicaceae</taxon>
        <taxon>Brassiceae</taxon>
        <taxon>Brassica</taxon>
    </lineage>
</organism>
<dbReference type="GO" id="GO:0045332">
    <property type="term" value="P:phospholipid translocation"/>
    <property type="evidence" value="ECO:0007669"/>
    <property type="project" value="TreeGrafter"/>
</dbReference>
<dbReference type="GO" id="GO:0005758">
    <property type="term" value="C:mitochondrial intermembrane space"/>
    <property type="evidence" value="ECO:0007669"/>
    <property type="project" value="TreeGrafter"/>
</dbReference>